<evidence type="ECO:0000313" key="1">
    <source>
        <dbReference type="EMBL" id="GBL92890.1"/>
    </source>
</evidence>
<protein>
    <submittedName>
        <fullName evidence="1">Uncharacterized protein</fullName>
    </submittedName>
</protein>
<evidence type="ECO:0000313" key="2">
    <source>
        <dbReference type="Proteomes" id="UP000499080"/>
    </source>
</evidence>
<dbReference type="Proteomes" id="UP000499080">
    <property type="component" value="Unassembled WGS sequence"/>
</dbReference>
<proteinExistence type="predicted"/>
<comment type="caution">
    <text evidence="1">The sequence shown here is derived from an EMBL/GenBank/DDBJ whole genome shotgun (WGS) entry which is preliminary data.</text>
</comment>
<dbReference type="EMBL" id="BGPR01000090">
    <property type="protein sequence ID" value="GBL92890.1"/>
    <property type="molecule type" value="Genomic_DNA"/>
</dbReference>
<accession>A0A4Y2BKZ9</accession>
<keyword evidence="2" id="KW-1185">Reference proteome</keyword>
<dbReference type="AlphaFoldDB" id="A0A4Y2BKZ9"/>
<reference evidence="1 2" key="1">
    <citation type="journal article" date="2019" name="Sci. Rep.">
        <title>Orb-weaving spider Araneus ventricosus genome elucidates the spidroin gene catalogue.</title>
        <authorList>
            <person name="Kono N."/>
            <person name="Nakamura H."/>
            <person name="Ohtoshi R."/>
            <person name="Moran D.A.P."/>
            <person name="Shinohara A."/>
            <person name="Yoshida Y."/>
            <person name="Fujiwara M."/>
            <person name="Mori M."/>
            <person name="Tomita M."/>
            <person name="Arakawa K."/>
        </authorList>
    </citation>
    <scope>NUCLEOTIDE SEQUENCE [LARGE SCALE GENOMIC DNA]</scope>
</reference>
<organism evidence="1 2">
    <name type="scientific">Araneus ventricosus</name>
    <name type="common">Orbweaver spider</name>
    <name type="synonym">Epeira ventricosa</name>
    <dbReference type="NCBI Taxonomy" id="182803"/>
    <lineage>
        <taxon>Eukaryota</taxon>
        <taxon>Metazoa</taxon>
        <taxon>Ecdysozoa</taxon>
        <taxon>Arthropoda</taxon>
        <taxon>Chelicerata</taxon>
        <taxon>Arachnida</taxon>
        <taxon>Araneae</taxon>
        <taxon>Araneomorphae</taxon>
        <taxon>Entelegynae</taxon>
        <taxon>Araneoidea</taxon>
        <taxon>Araneidae</taxon>
        <taxon>Araneus</taxon>
    </lineage>
</organism>
<sequence>MTSRHDFIGHCGPRIIAAITSGSCDDPIVPGYDPSSEMGPKSHTTITAYTKEARACLLIRQLLIRELRRAKSLMRLDLVALRPRVVVLFLMLGTGDLSNGETVFEVPGEHFGVQQPHQLALKGCPYLHQPNLRKMAAITCNQKACVTKGVLLKVA</sequence>
<gene>
    <name evidence="1" type="ORF">AVEN_54554_1</name>
</gene>
<name>A0A4Y2BKZ9_ARAVE</name>